<evidence type="ECO:0000313" key="3">
    <source>
        <dbReference type="EMBL" id="TVM30373.1"/>
    </source>
</evidence>
<dbReference type="InterPro" id="IPR036983">
    <property type="entry name" value="AIM24_sf"/>
</dbReference>
<reference evidence="3 4" key="1">
    <citation type="submission" date="2018-06" db="EMBL/GenBank/DDBJ databases">
        <title>Complete genome of Desulfovibrio marinus P48SEP.</title>
        <authorList>
            <person name="Crispim J.S."/>
            <person name="Vidigal P.M.P."/>
            <person name="Silva L.C.F."/>
            <person name="Araujo L.C."/>
            <person name="Laguardia C.N."/>
            <person name="Dias R.S."/>
            <person name="Sousa M.P."/>
            <person name="Paula S.O."/>
            <person name="Silva C."/>
        </authorList>
    </citation>
    <scope>NUCLEOTIDE SEQUENCE [LARGE SCALE GENOMIC DNA]</scope>
    <source>
        <strain evidence="3 4">P48SEP</strain>
    </source>
</reference>
<evidence type="ECO:0000259" key="1">
    <source>
        <dbReference type="Pfam" id="PF14237"/>
    </source>
</evidence>
<evidence type="ECO:0000313" key="5">
    <source>
        <dbReference type="Proteomes" id="UP000503251"/>
    </source>
</evidence>
<organism evidence="3 4">
    <name type="scientific">Oceanidesulfovibrio marinus</name>
    <dbReference type="NCBI Taxonomy" id="370038"/>
    <lineage>
        <taxon>Bacteria</taxon>
        <taxon>Pseudomonadati</taxon>
        <taxon>Thermodesulfobacteriota</taxon>
        <taxon>Desulfovibrionia</taxon>
        <taxon>Desulfovibrionales</taxon>
        <taxon>Desulfovibrionaceae</taxon>
        <taxon>Oceanidesulfovibrio</taxon>
    </lineage>
</organism>
<dbReference type="InterPro" id="IPR002838">
    <property type="entry name" value="AIM24"/>
</dbReference>
<proteinExistence type="predicted"/>
<dbReference type="OrthoDB" id="9779518at2"/>
<protein>
    <submittedName>
        <fullName evidence="3">TIGR00266 family protein</fullName>
    </submittedName>
</protein>
<dbReference type="PANTHER" id="PTHR43657">
    <property type="entry name" value="TRYPTOPHAN RNA-BINDING ATTENUATOR PROTEIN-LIKE PROTEIN"/>
    <property type="match status" value="1"/>
</dbReference>
<dbReference type="Pfam" id="PF14237">
    <property type="entry name" value="GYF_2"/>
    <property type="match status" value="1"/>
</dbReference>
<evidence type="ECO:0000313" key="4">
    <source>
        <dbReference type="Proteomes" id="UP000434052"/>
    </source>
</evidence>
<keyword evidence="5" id="KW-1185">Reference proteome</keyword>
<feature type="domain" description="GYF" evidence="1">
    <location>
        <begin position="4"/>
        <end position="50"/>
    </location>
</feature>
<dbReference type="SUPFAM" id="SSF51219">
    <property type="entry name" value="TRAP-like"/>
    <property type="match status" value="1"/>
</dbReference>
<accession>A0A6P1ZA53</accession>
<dbReference type="RefSeq" id="WP_144307396.1">
    <property type="nucleotide sequence ID" value="NZ_CP039543.1"/>
</dbReference>
<dbReference type="Gene3D" id="3.60.160.10">
    <property type="entry name" value="Mitochondrial biogenesis AIM24"/>
    <property type="match status" value="1"/>
</dbReference>
<reference evidence="2 5" key="2">
    <citation type="submission" date="2019-04" db="EMBL/GenBank/DDBJ databases">
        <title>Isolation and culture of sulfate reducing bacteria from the cold seep of the South China Sea.</title>
        <authorList>
            <person name="Sun C."/>
            <person name="Liu R."/>
        </authorList>
    </citation>
    <scope>NUCLEOTIDE SEQUENCE [LARGE SCALE GENOMIC DNA]</scope>
    <source>
        <strain evidence="2 5">CS1</strain>
    </source>
</reference>
<dbReference type="Pfam" id="PF01987">
    <property type="entry name" value="AIM24"/>
    <property type="match status" value="1"/>
</dbReference>
<dbReference type="InterPro" id="IPR016031">
    <property type="entry name" value="Trp_RNA-bd_attenuator-like_dom"/>
</dbReference>
<dbReference type="Proteomes" id="UP000434052">
    <property type="component" value="Unassembled WGS sequence"/>
</dbReference>
<dbReference type="Proteomes" id="UP000503251">
    <property type="component" value="Chromosome"/>
</dbReference>
<dbReference type="InterPro" id="IPR025640">
    <property type="entry name" value="GYF_2"/>
</dbReference>
<dbReference type="AlphaFoldDB" id="A0A6P1ZA53"/>
<evidence type="ECO:0000313" key="2">
    <source>
        <dbReference type="EMBL" id="QJT10746.1"/>
    </source>
</evidence>
<dbReference type="EMBL" id="CP039543">
    <property type="protein sequence ID" value="QJT10746.1"/>
    <property type="molecule type" value="Genomic_DNA"/>
</dbReference>
<dbReference type="NCBIfam" id="TIGR00266">
    <property type="entry name" value="TIGR00266 family protein"/>
    <property type="match status" value="1"/>
</dbReference>
<dbReference type="EMBL" id="QMIF01000024">
    <property type="protein sequence ID" value="TVM30373.1"/>
    <property type="molecule type" value="Genomic_DNA"/>
</dbReference>
<name>A0A6P1ZA53_9BACT</name>
<sequence>MTGWYLSYDGGQEGPMDEMEARARAQANPEGFAWRQGFFNWTPIAQVPELMQSGLAGPGAAPTPPPPSAMQAHDIDYRILGQEMQFVEVELDPGESAVAEAGAMMYKDPEVAMETIFGDGSARHASSGFMGKLMGAGKRMLTGESLFMTVFTQTGGAKGHVAFAAPYPGNIIPVLLTDLNGYLVCQKDCFLCAAKGVSMGIEFQKRILTGLFGGEGFIMQKLEGDGLVFVHAGGTVMERTLGPGEEVHVDTGCVVAFESRVDFDIRQVGGIKTSLFGGEGLFLAQLRGPGKIWLQSLPFSRVAGRMLQAAPQGGGRRQGEGSILGTLGDLLDGDN</sequence>
<gene>
    <name evidence="3" type="ORF">DQK91_21095</name>
    <name evidence="2" type="ORF">E8L03_18280</name>
</gene>
<dbReference type="PANTHER" id="PTHR43657:SF1">
    <property type="entry name" value="ALTERED INHERITANCE OF MITOCHONDRIA PROTEIN 24, MITOCHONDRIAL"/>
    <property type="match status" value="1"/>
</dbReference>